<dbReference type="RefSeq" id="WP_191694497.1">
    <property type="nucleotide sequence ID" value="NZ_JACSQN010000007.1"/>
</dbReference>
<sequence length="66" mass="7109">MGKIAALVLAVVVVLCSLAIVWSVGPAVSMLAKYESDYERSKMFFDATSFEIGKVEGKEIVLRGGK</sequence>
<gene>
    <name evidence="1" type="ORF">H9649_09425</name>
</gene>
<reference evidence="1 2" key="1">
    <citation type="submission" date="2020-08" db="EMBL/GenBank/DDBJ databases">
        <title>A Genomic Blueprint of the Chicken Gut Microbiome.</title>
        <authorList>
            <person name="Gilroy R."/>
            <person name="Ravi A."/>
            <person name="Getino M."/>
            <person name="Pursley I."/>
            <person name="Horton D.L."/>
            <person name="Alikhan N.-F."/>
            <person name="Baker D."/>
            <person name="Gharbi K."/>
            <person name="Hall N."/>
            <person name="Watson M."/>
            <person name="Adriaenssens E.M."/>
            <person name="Foster-Nyarko E."/>
            <person name="Jarju S."/>
            <person name="Secka A."/>
            <person name="Antonio M."/>
            <person name="Oren A."/>
            <person name="Chaudhuri R."/>
            <person name="La Ragione R.M."/>
            <person name="Hildebrand F."/>
            <person name="Pallen M.J."/>
        </authorList>
    </citation>
    <scope>NUCLEOTIDE SEQUENCE [LARGE SCALE GENOMIC DNA]</scope>
    <source>
        <strain evidence="1 2">Sa2YVA2</strain>
    </source>
</reference>
<accession>A0ABR8U9T4</accession>
<dbReference type="Proteomes" id="UP000626786">
    <property type="component" value="Unassembled WGS sequence"/>
</dbReference>
<dbReference type="EMBL" id="JACSQN010000007">
    <property type="protein sequence ID" value="MBD7984802.1"/>
    <property type="molecule type" value="Genomic_DNA"/>
</dbReference>
<evidence type="ECO:0000313" key="2">
    <source>
        <dbReference type="Proteomes" id="UP000626786"/>
    </source>
</evidence>
<proteinExistence type="predicted"/>
<organism evidence="1 2">
    <name type="scientific">Sporosarcina quadrami</name>
    <dbReference type="NCBI Taxonomy" id="2762234"/>
    <lineage>
        <taxon>Bacteria</taxon>
        <taxon>Bacillati</taxon>
        <taxon>Bacillota</taxon>
        <taxon>Bacilli</taxon>
        <taxon>Bacillales</taxon>
        <taxon>Caryophanaceae</taxon>
        <taxon>Sporosarcina</taxon>
    </lineage>
</organism>
<protein>
    <submittedName>
        <fullName evidence="1">Uncharacterized protein</fullName>
    </submittedName>
</protein>
<comment type="caution">
    <text evidence="1">The sequence shown here is derived from an EMBL/GenBank/DDBJ whole genome shotgun (WGS) entry which is preliminary data.</text>
</comment>
<name>A0ABR8U9T4_9BACL</name>
<evidence type="ECO:0000313" key="1">
    <source>
        <dbReference type="EMBL" id="MBD7984802.1"/>
    </source>
</evidence>
<keyword evidence="2" id="KW-1185">Reference proteome</keyword>